<organism evidence="1 2">
    <name type="scientific">Snodgrassella alvi SCGC AB-598-J21</name>
    <dbReference type="NCBI Taxonomy" id="1385367"/>
    <lineage>
        <taxon>Bacteria</taxon>
        <taxon>Pseudomonadati</taxon>
        <taxon>Pseudomonadota</taxon>
        <taxon>Betaproteobacteria</taxon>
        <taxon>Neisseriales</taxon>
        <taxon>Neisseriaceae</taxon>
        <taxon>Snodgrassella</taxon>
    </lineage>
</organism>
<keyword evidence="1" id="KW-0489">Methyltransferase</keyword>
<comment type="caution">
    <text evidence="1">The sequence shown here is derived from an EMBL/GenBank/DDBJ whole genome shotgun (WGS) entry which is preliminary data.</text>
</comment>
<dbReference type="PANTHER" id="PTHR35276:SF1">
    <property type="entry name" value="TRNA (MNM(5)S(2)U34)-METHYLTRANSFERASE, CHLOROPLASTIC"/>
    <property type="match status" value="1"/>
</dbReference>
<dbReference type="InterPro" id="IPR029063">
    <property type="entry name" value="SAM-dependent_MTases_sf"/>
</dbReference>
<protein>
    <submittedName>
        <fullName evidence="1">Putative rRNA methylase</fullName>
    </submittedName>
</protein>
<dbReference type="Pfam" id="PF06962">
    <property type="entry name" value="rRNA_methylase"/>
    <property type="match status" value="1"/>
</dbReference>
<dbReference type="EMBL" id="AVQL01000456">
    <property type="protein sequence ID" value="KEP99841.1"/>
    <property type="molecule type" value="Genomic_DNA"/>
</dbReference>
<dbReference type="AlphaFoldDB" id="A0A074V7Q1"/>
<evidence type="ECO:0000313" key="2">
    <source>
        <dbReference type="Proteomes" id="UP000027644"/>
    </source>
</evidence>
<dbReference type="CDD" id="cd02440">
    <property type="entry name" value="AdoMet_MTases"/>
    <property type="match status" value="1"/>
</dbReference>
<dbReference type="PANTHER" id="PTHR35276">
    <property type="entry name" value="S-ADENOSYL-L-METHIONINE-DEPENDENT METHYLTRANSFERASES SUPERFAMILY PROTEIN"/>
    <property type="match status" value="1"/>
</dbReference>
<name>A0A074V7Q1_9NEIS</name>
<dbReference type="SUPFAM" id="SSF53335">
    <property type="entry name" value="S-adenosyl-L-methionine-dependent methyltransferases"/>
    <property type="match status" value="1"/>
</dbReference>
<dbReference type="Proteomes" id="UP000027644">
    <property type="component" value="Unassembled WGS sequence"/>
</dbReference>
<dbReference type="GO" id="GO:0008168">
    <property type="term" value="F:methyltransferase activity"/>
    <property type="evidence" value="ECO:0007669"/>
    <property type="project" value="UniProtKB-KW"/>
</dbReference>
<dbReference type="GO" id="GO:0032259">
    <property type="term" value="P:methylation"/>
    <property type="evidence" value="ECO:0007669"/>
    <property type="project" value="UniProtKB-KW"/>
</dbReference>
<proteinExistence type="predicted"/>
<sequence>MLLNILDFVHKNIQQTVQAGDTVIDATAGNGHDTLFLASCVGAQGKVVAFDIQASALEATSNRLAKAGYSERVQLIQAGHEHLNEYIQSKVSAIIFNLGYLPGGDKNCTTQANTTLKAMQSGLNLLINNGVLAAVLYPGHEQGKIEAETIQTWAQSLPQQQIAVLKYAFINRINDAPFALILQKHS</sequence>
<dbReference type="InterPro" id="IPR010719">
    <property type="entry name" value="MnmM_MeTrfase"/>
</dbReference>
<reference evidence="1 2" key="1">
    <citation type="journal article" date="2014" name="PLoS Genet.">
        <title>Hidden diversity in honey bee gut symbionts detected by single-cell genomics.</title>
        <authorList>
            <person name="Engel P."/>
            <person name="Stepanauskas R."/>
            <person name="Moran N."/>
        </authorList>
    </citation>
    <scope>NUCLEOTIDE SEQUENCE [LARGE SCALE GENOMIC DNA]</scope>
    <source>
        <strain evidence="1 2">SCGC AB-598-J21</strain>
    </source>
</reference>
<gene>
    <name evidence="1" type="ORF">SASC598J21_022780</name>
</gene>
<accession>A0A074V7Q1</accession>
<evidence type="ECO:0000313" key="1">
    <source>
        <dbReference type="EMBL" id="KEP99841.1"/>
    </source>
</evidence>
<keyword evidence="1" id="KW-0808">Transferase</keyword>
<dbReference type="Gene3D" id="3.40.50.150">
    <property type="entry name" value="Vaccinia Virus protein VP39"/>
    <property type="match status" value="1"/>
</dbReference>